<proteinExistence type="predicted"/>
<gene>
    <name evidence="1" type="ORF">AALB_2344</name>
</gene>
<sequence>MDAPNIRKLVRKVISGLTRWLSFVYSEHFLALYYAKLAKF</sequence>
<evidence type="ECO:0000313" key="1">
    <source>
        <dbReference type="EMBL" id="GAD02264.1"/>
    </source>
</evidence>
<protein>
    <submittedName>
        <fullName evidence="1">Uncharacterized protein</fullName>
    </submittedName>
</protein>
<dbReference type="Proteomes" id="UP000014461">
    <property type="component" value="Unassembled WGS sequence"/>
</dbReference>
<keyword evidence="2" id="KW-1185">Reference proteome</keyword>
<comment type="caution">
    <text evidence="1">The sequence shown here is derived from an EMBL/GenBank/DDBJ whole genome shotgun (WGS) entry which is preliminary data.</text>
</comment>
<evidence type="ECO:0000313" key="2">
    <source>
        <dbReference type="Proteomes" id="UP000014461"/>
    </source>
</evidence>
<accession>R9PLM2</accession>
<reference evidence="1" key="1">
    <citation type="journal article" date="2013" name="Genome Announc.">
        <title>Draft Genome Sequence of Agarivorans albus Strain MKT 106T, an Agarolytic Marine Bacterium.</title>
        <authorList>
            <person name="Yasuike M."/>
            <person name="Nakamura Y."/>
            <person name="Kai W."/>
            <person name="Fujiwara A."/>
            <person name="Fukui Y."/>
            <person name="Satomi M."/>
            <person name="Sano M."/>
        </authorList>
    </citation>
    <scope>NUCLEOTIDE SEQUENCE [LARGE SCALE GENOMIC DNA]</scope>
</reference>
<dbReference type="AlphaFoldDB" id="R9PLM2"/>
<dbReference type="EMBL" id="BARX01000015">
    <property type="protein sequence ID" value="GAD02264.1"/>
    <property type="molecule type" value="Genomic_DNA"/>
</dbReference>
<dbReference type="STRING" id="1331007.AALB_2344"/>
<name>R9PLM2_AGAAL</name>
<organism evidence="1 2">
    <name type="scientific">Agarivorans albus MKT 106</name>
    <dbReference type="NCBI Taxonomy" id="1331007"/>
    <lineage>
        <taxon>Bacteria</taxon>
        <taxon>Pseudomonadati</taxon>
        <taxon>Pseudomonadota</taxon>
        <taxon>Gammaproteobacteria</taxon>
        <taxon>Alteromonadales</taxon>
        <taxon>Alteromonadaceae</taxon>
        <taxon>Agarivorans</taxon>
    </lineage>
</organism>